<dbReference type="InterPro" id="IPR049492">
    <property type="entry name" value="BD-FAE-like_dom"/>
</dbReference>
<gene>
    <name evidence="2" type="ORF">VV02_16650</name>
</gene>
<dbReference type="RefSeq" id="WP_052593232.1">
    <property type="nucleotide sequence ID" value="NZ_CP011112.1"/>
</dbReference>
<feature type="domain" description="BD-FAE-like" evidence="1">
    <location>
        <begin position="28"/>
        <end position="125"/>
    </location>
</feature>
<reference evidence="2 3" key="1">
    <citation type="submission" date="2015-03" db="EMBL/GenBank/DDBJ databases">
        <title>Luteipulveratus halotolerans sp. nov., a novel actinobacterium (Dermacoccaceae) from Sarawak, Malaysia.</title>
        <authorList>
            <person name="Juboi H."/>
            <person name="Basik A."/>
            <person name="Shamsul S.S."/>
            <person name="Arnold P."/>
            <person name="Schmitt E.K."/>
            <person name="Sanglier J.-J."/>
            <person name="Yeo T."/>
        </authorList>
    </citation>
    <scope>NUCLEOTIDE SEQUENCE [LARGE SCALE GENOMIC DNA]</scope>
    <source>
        <strain evidence="2 3">MN07-A0370</strain>
    </source>
</reference>
<dbReference type="Proteomes" id="UP000066480">
    <property type="component" value="Chromosome"/>
</dbReference>
<dbReference type="EMBL" id="CP011112">
    <property type="protein sequence ID" value="AKU17109.1"/>
    <property type="molecule type" value="Genomic_DNA"/>
</dbReference>
<dbReference type="Pfam" id="PF20434">
    <property type="entry name" value="BD-FAE"/>
    <property type="match status" value="1"/>
</dbReference>
<evidence type="ECO:0000313" key="3">
    <source>
        <dbReference type="Proteomes" id="UP000066480"/>
    </source>
</evidence>
<dbReference type="AlphaFoldDB" id="A0A0K1JK57"/>
<dbReference type="Gene3D" id="3.40.50.1820">
    <property type="entry name" value="alpha/beta hydrolase"/>
    <property type="match status" value="1"/>
</dbReference>
<protein>
    <recommendedName>
        <fullName evidence="1">BD-FAE-like domain-containing protein</fullName>
    </recommendedName>
</protein>
<dbReference type="KEGG" id="lmoi:VV02_16650"/>
<organism evidence="2 3">
    <name type="scientific">Luteipulveratus mongoliensis</name>
    <dbReference type="NCBI Taxonomy" id="571913"/>
    <lineage>
        <taxon>Bacteria</taxon>
        <taxon>Bacillati</taxon>
        <taxon>Actinomycetota</taxon>
        <taxon>Actinomycetes</taxon>
        <taxon>Micrococcales</taxon>
        <taxon>Dermacoccaceae</taxon>
        <taxon>Luteipulveratus</taxon>
    </lineage>
</organism>
<proteinExistence type="predicted"/>
<dbReference type="OrthoDB" id="5902829at2"/>
<sequence>MTDPQPPWVAPFVLDTPDVPRERHGTWDFYDPRADGPRPLVMFVHGGPVNPTWPATPRDWHVFRGYGAQVASRGFVAATVDHRLYGGEAYPQAYDDVLDAIEAARDDDRVDASRVAVWVFSGGGPMLAPLLRDRPKWLRVLAASYPAVDSFLDIELPEGFRPLDAVPTSDPIPMVFTRAGLERDFLAPAQATYLERLADSPVELEVIDVPHGNHSFEHIDYTDESRDAVELAITKVLGHL</sequence>
<evidence type="ECO:0000313" key="2">
    <source>
        <dbReference type="EMBL" id="AKU17109.1"/>
    </source>
</evidence>
<name>A0A0K1JK57_9MICO</name>
<dbReference type="STRING" id="571913.VV02_16650"/>
<dbReference type="InterPro" id="IPR029058">
    <property type="entry name" value="AB_hydrolase_fold"/>
</dbReference>
<evidence type="ECO:0000259" key="1">
    <source>
        <dbReference type="Pfam" id="PF20434"/>
    </source>
</evidence>
<dbReference type="SUPFAM" id="SSF53474">
    <property type="entry name" value="alpha/beta-Hydrolases"/>
    <property type="match status" value="1"/>
</dbReference>
<accession>A0A0K1JK57</accession>
<keyword evidence="3" id="KW-1185">Reference proteome</keyword>